<feature type="binding site" evidence="7">
    <location>
        <begin position="217"/>
        <end position="222"/>
    </location>
    <ligand>
        <name>NAD(+)</name>
        <dbReference type="ChEBI" id="CHEBI:57540"/>
    </ligand>
</feature>
<keyword evidence="5" id="KW-0963">Cytoplasm</keyword>
<reference evidence="11" key="1">
    <citation type="submission" date="2017-06" db="EMBL/GenBank/DDBJ databases">
        <authorList>
            <person name="Cremers G."/>
        </authorList>
    </citation>
    <scope>NUCLEOTIDE SEQUENCE [LARGE SCALE GENOMIC DNA]</scope>
</reference>
<evidence type="ECO:0000256" key="4">
    <source>
        <dbReference type="ARBA" id="ARBA00023027"/>
    </source>
</evidence>
<comment type="subcellular location">
    <subcellularLocation>
        <location evidence="5">Cytoplasm</location>
    </subcellularLocation>
</comment>
<feature type="binding site" evidence="5">
    <location>
        <begin position="215"/>
        <end position="220"/>
    </location>
    <ligand>
        <name>NAD(+)</name>
        <dbReference type="ChEBI" id="CHEBI:57540"/>
    </ligand>
</feature>
<organism evidence="10 11">
    <name type="scientific">Candidatus Methanoperedens nitratireducens</name>
    <dbReference type="NCBI Taxonomy" id="1392998"/>
    <lineage>
        <taxon>Archaea</taxon>
        <taxon>Methanobacteriati</taxon>
        <taxon>Methanobacteriota</taxon>
        <taxon>Stenosarchaea group</taxon>
        <taxon>Methanomicrobia</taxon>
        <taxon>Methanosarcinales</taxon>
        <taxon>ANME-2 cluster</taxon>
        <taxon>Candidatus Methanoperedentaceae</taxon>
        <taxon>Candidatus Methanoperedens</taxon>
    </lineage>
</organism>
<dbReference type="SUPFAM" id="SSF52283">
    <property type="entry name" value="Formate/glycerate dehydrogenase catalytic domain-like"/>
    <property type="match status" value="1"/>
</dbReference>
<dbReference type="HAMAP" id="MF_00563">
    <property type="entry name" value="AdoHcyase"/>
    <property type="match status" value="1"/>
</dbReference>
<comment type="catalytic activity">
    <reaction evidence="5">
        <text>S-inosyl-L-homocysteine + H2O = L-homocysteine + inosine</text>
        <dbReference type="Rhea" id="RHEA:59828"/>
        <dbReference type="ChEBI" id="CHEBI:15377"/>
        <dbReference type="ChEBI" id="CHEBI:17596"/>
        <dbReference type="ChEBI" id="CHEBI:57985"/>
        <dbReference type="ChEBI" id="CHEBI:58199"/>
        <dbReference type="EC" id="3.13.1.9"/>
    </reaction>
</comment>
<dbReference type="PROSITE" id="PS00739">
    <property type="entry name" value="ADOHCYASE_2"/>
    <property type="match status" value="1"/>
</dbReference>
<evidence type="ECO:0000256" key="1">
    <source>
        <dbReference type="ARBA" id="ARBA00007122"/>
    </source>
</evidence>
<dbReference type="Pfam" id="PF05221">
    <property type="entry name" value="AdoHcyase"/>
    <property type="match status" value="1"/>
</dbReference>
<dbReference type="InterPro" id="IPR042172">
    <property type="entry name" value="Adenosylhomocyst_ase-like_sf"/>
</dbReference>
<dbReference type="Gene3D" id="3.40.50.1480">
    <property type="entry name" value="Adenosylhomocysteinase-like"/>
    <property type="match status" value="1"/>
</dbReference>
<feature type="domain" description="S-adenosyl-L-homocysteine hydrolase NAD binding" evidence="9">
    <location>
        <begin position="186"/>
        <end position="347"/>
    </location>
</feature>
<dbReference type="NCBIfam" id="NF004005">
    <property type="entry name" value="PRK05476.2-3"/>
    <property type="match status" value="1"/>
</dbReference>
<name>A0A284VSZ5_9EURY</name>
<dbReference type="SMART" id="SM00997">
    <property type="entry name" value="AdoHcyase_NAD"/>
    <property type="match status" value="1"/>
</dbReference>
<dbReference type="NCBIfam" id="TIGR00936">
    <property type="entry name" value="ahcY"/>
    <property type="match status" value="1"/>
</dbReference>
<dbReference type="EMBL" id="FZMP01000219">
    <property type="protein sequence ID" value="SNQ62404.1"/>
    <property type="molecule type" value="Genomic_DNA"/>
</dbReference>
<feature type="binding site" evidence="5">
    <location>
        <position position="186"/>
    </location>
    <ligand>
        <name>NAD(+)</name>
        <dbReference type="ChEBI" id="CHEBI:57540"/>
    </ligand>
</feature>
<feature type="binding site" evidence="5 7">
    <location>
        <position position="238"/>
    </location>
    <ligand>
        <name>NAD(+)</name>
        <dbReference type="ChEBI" id="CHEBI:57540"/>
    </ligand>
</feature>
<evidence type="ECO:0000313" key="11">
    <source>
        <dbReference type="Proteomes" id="UP000218615"/>
    </source>
</evidence>
<feature type="binding site" evidence="5 6">
    <location>
        <position position="185"/>
    </location>
    <ligand>
        <name>substrate</name>
    </ligand>
</feature>
<dbReference type="EC" id="3.13.1.9" evidence="5"/>
<dbReference type="GO" id="GO:0016802">
    <property type="term" value="F:trialkylsulfonium hydrolase activity"/>
    <property type="evidence" value="ECO:0007669"/>
    <property type="project" value="UniProtKB-UniRule"/>
</dbReference>
<dbReference type="Gene3D" id="3.40.50.720">
    <property type="entry name" value="NAD(P)-binding Rossmann-like Domain"/>
    <property type="match status" value="1"/>
</dbReference>
<keyword evidence="11" id="KW-1185">Reference proteome</keyword>
<keyword evidence="3 5" id="KW-0378">Hydrolase</keyword>
<dbReference type="GO" id="GO:0006556">
    <property type="term" value="P:S-adenosylmethionine biosynthetic process"/>
    <property type="evidence" value="ECO:0007669"/>
    <property type="project" value="UniProtKB-UniRule"/>
</dbReference>
<dbReference type="GO" id="GO:0033353">
    <property type="term" value="P:S-adenosylmethionine cycle"/>
    <property type="evidence" value="ECO:0007669"/>
    <property type="project" value="TreeGrafter"/>
</dbReference>
<dbReference type="RefSeq" id="WP_257000094.1">
    <property type="nucleotide sequence ID" value="NZ_FZMP01000219.1"/>
</dbReference>
<comment type="miscellaneous">
    <text evidence="5">SAH is a product of SAM methyltransferases and is known to be a feedback inhibitor of these enzymes. As a result of this inhibition, organisms have evolved efficient enzymes to metabolize SAH via different pathways. The pathway found in methanogens differs from the canonical pathway, it uses the deamination of S-adenosyl-L-homocysteine to form S-inosyl-L-homocysteine for the regeneration of SAM from S-adenosyl-L-homocysteine.</text>
</comment>
<dbReference type="STRING" id="1392998.ANME2D_02911"/>
<feature type="binding site" evidence="5 7">
    <location>
        <begin position="294"/>
        <end position="296"/>
    </location>
    <ligand>
        <name>NAD(+)</name>
        <dbReference type="ChEBI" id="CHEBI:57540"/>
    </ligand>
</feature>
<dbReference type="InterPro" id="IPR000043">
    <property type="entry name" value="Adenosylhomocysteinase-like"/>
</dbReference>
<dbReference type="Proteomes" id="UP000218615">
    <property type="component" value="Unassembled WGS sequence"/>
</dbReference>
<dbReference type="SMART" id="SM00996">
    <property type="entry name" value="AdoHcyase"/>
    <property type="match status" value="1"/>
</dbReference>
<evidence type="ECO:0000256" key="6">
    <source>
        <dbReference type="PIRSR" id="PIRSR001109-1"/>
    </source>
</evidence>
<dbReference type="InterPro" id="IPR020082">
    <property type="entry name" value="S-Ado-L-homoCys_hydrolase_CS"/>
</dbReference>
<dbReference type="InterPro" id="IPR036291">
    <property type="entry name" value="NAD(P)-bd_dom_sf"/>
</dbReference>
<evidence type="ECO:0000256" key="7">
    <source>
        <dbReference type="PIRSR" id="PIRSR001109-2"/>
    </source>
</evidence>
<evidence type="ECO:0000259" key="9">
    <source>
        <dbReference type="SMART" id="SM00997"/>
    </source>
</evidence>
<dbReference type="UniPathway" id="UPA00315"/>
<dbReference type="InterPro" id="IPR015878">
    <property type="entry name" value="Ado_hCys_hydrolase_NAD-bd"/>
</dbReference>
<feature type="binding site" evidence="5 7">
    <location>
        <position position="341"/>
    </location>
    <ligand>
        <name>NAD(+)</name>
        <dbReference type="ChEBI" id="CHEBI:57540"/>
    </ligand>
</feature>
<dbReference type="FunFam" id="3.40.50.720:FF:000004">
    <property type="entry name" value="Adenosylhomocysteinase"/>
    <property type="match status" value="1"/>
</dbReference>
<dbReference type="GO" id="GO:0006730">
    <property type="term" value="P:one-carbon metabolic process"/>
    <property type="evidence" value="ECO:0007669"/>
    <property type="project" value="UniProtKB-UniRule"/>
</dbReference>
<dbReference type="SUPFAM" id="SSF51735">
    <property type="entry name" value="NAD(P)-binding Rossmann-fold domains"/>
    <property type="match status" value="1"/>
</dbReference>
<evidence type="ECO:0000256" key="8">
    <source>
        <dbReference type="RuleBase" id="RU004166"/>
    </source>
</evidence>
<evidence type="ECO:0000256" key="2">
    <source>
        <dbReference type="ARBA" id="ARBA00022563"/>
    </source>
</evidence>
<dbReference type="CDD" id="cd00401">
    <property type="entry name" value="SAHH"/>
    <property type="match status" value="1"/>
</dbReference>
<evidence type="ECO:0000256" key="5">
    <source>
        <dbReference type="HAMAP-Rule" id="MF_00563"/>
    </source>
</evidence>
<dbReference type="PIRSF" id="PIRSF001109">
    <property type="entry name" value="Ad_hcy_hydrolase"/>
    <property type="match status" value="1"/>
</dbReference>
<comment type="caution">
    <text evidence="5">Lacks conserved residue(s) required for the propagation of feature annotation.</text>
</comment>
<feature type="binding site" evidence="7">
    <location>
        <position position="348"/>
    </location>
    <ligand>
        <name>NAD(+)</name>
        <dbReference type="ChEBI" id="CHEBI:57540"/>
    </ligand>
</feature>
<accession>A0A284VSZ5</accession>
<keyword evidence="2 5" id="KW-0554">One-carbon metabolism</keyword>
<comment type="pathway">
    <text evidence="5">Amino-acid biosynthesis; S-adenosyl-L-methionine biosynthesis.</text>
</comment>
<dbReference type="GO" id="GO:0004013">
    <property type="term" value="F:adenosylhomocysteinase activity"/>
    <property type="evidence" value="ECO:0007669"/>
    <property type="project" value="UniProtKB-UniRule"/>
</dbReference>
<comment type="cofactor">
    <cofactor evidence="5 7">
        <name>NAD(+)</name>
        <dbReference type="ChEBI" id="CHEBI:57540"/>
    </cofactor>
    <text evidence="5 7">Binds 1 NAD(+) per subunit.</text>
</comment>
<feature type="binding site" evidence="5 6">
    <location>
        <position position="126"/>
    </location>
    <ligand>
        <name>substrate</name>
    </ligand>
</feature>
<feature type="binding site" evidence="5 6">
    <location>
        <position position="181"/>
    </location>
    <ligand>
        <name>substrate</name>
    </ligand>
</feature>
<dbReference type="AlphaFoldDB" id="A0A284VSZ5"/>
<evidence type="ECO:0000313" key="10">
    <source>
        <dbReference type="EMBL" id="SNQ62404.1"/>
    </source>
</evidence>
<dbReference type="GO" id="GO:0005829">
    <property type="term" value="C:cytosol"/>
    <property type="evidence" value="ECO:0007669"/>
    <property type="project" value="TreeGrafter"/>
</dbReference>
<dbReference type="PANTHER" id="PTHR23420:SF0">
    <property type="entry name" value="ADENOSYLHOMOCYSTEINASE"/>
    <property type="match status" value="1"/>
</dbReference>
<dbReference type="Pfam" id="PF00670">
    <property type="entry name" value="AdoHcyase_NAD"/>
    <property type="match status" value="1"/>
</dbReference>
<sequence length="419" mass="46267">MMKDYIIKDINLAEAGKQRIEWARRHMPVLQKIKEQFESEKPLEGVNVVACLHVTVETANLIYTLKAGGANIALTASNPLSTQDDVAAALASGGIKTFAIKGENEKQYYECLEEALKIKPHVTLDDGADTIALVHSKHQELIKDIKGGCEETTTGVIRLRAMATDGALKYPVIAVNDAETKMMFDNRYGTGQSTIHGIMNATNILFAGKTIVVAGYGWCGRGVASRARGLGGNVVVVEVEPRKALEAVMDGFRVMPMMEAAKIGDLFITVTGDISVIRKEHFQAMKDQAIVCNSGHFNVEIDIPQLTKLSKEVNQIKNDVQEYVMQDDRRIYLLAEGRLVNLASAFGHPPEVMDMSFANQALAVRYINEKGRTLKNQVYRVPAEIDSRVAKLKLEAMGIEIETLTEEQDKYLHSWTLGT</sequence>
<protein>
    <recommendedName>
        <fullName evidence="5">S-inosyl-L-homocysteine hydrolase</fullName>
        <shortName evidence="5">SIHH</shortName>
        <ecNumber evidence="5">3.13.1.9</ecNumber>
    </recommendedName>
</protein>
<dbReference type="PANTHER" id="PTHR23420">
    <property type="entry name" value="ADENOSYLHOMOCYSTEINASE"/>
    <property type="match status" value="1"/>
</dbReference>
<comment type="function">
    <text evidence="5">Catalyzes the hydrolysis of S-inosyl-L-homocysteine (SIH) to L-homocysteine (Hcy) and inosine. Likely functions in a S-adenosyl-L-methionine (SAM) recycling pathway from S-adenosyl-L-homocysteine (SAH) produced from SAM-dependent methylation reactions. Can also catalyze the reverse reaction in vitro, i.e. the synthesis of SIH from Hcy and inosine.</text>
</comment>
<feature type="binding site" evidence="5 6">
    <location>
        <position position="55"/>
    </location>
    <ligand>
        <name>substrate</name>
    </ligand>
</feature>
<evidence type="ECO:0000256" key="3">
    <source>
        <dbReference type="ARBA" id="ARBA00022801"/>
    </source>
</evidence>
<gene>
    <name evidence="10" type="primary">ahcY</name>
    <name evidence="10" type="ORF">MNV_700058</name>
</gene>
<feature type="binding site" evidence="5 6">
    <location>
        <position position="151"/>
    </location>
    <ligand>
        <name>substrate</name>
    </ligand>
</feature>
<proteinExistence type="inferred from homology"/>
<dbReference type="PROSITE" id="PS00738">
    <property type="entry name" value="ADOHCYASE_1"/>
    <property type="match status" value="1"/>
</dbReference>
<comment type="similarity">
    <text evidence="1 5 8">Belongs to the adenosylhomocysteinase family.</text>
</comment>
<keyword evidence="4 5" id="KW-0520">NAD</keyword>
<feature type="binding site" evidence="5 7">
    <location>
        <begin position="152"/>
        <end position="154"/>
    </location>
    <ligand>
        <name>NAD(+)</name>
        <dbReference type="ChEBI" id="CHEBI:57540"/>
    </ligand>
</feature>